<keyword evidence="5 7" id="KW-0472">Membrane</keyword>
<feature type="domain" description="ABC3 transporter permease C-terminal" evidence="8">
    <location>
        <begin position="294"/>
        <end position="411"/>
    </location>
</feature>
<organism evidence="10 11">
    <name type="scientific">Mucilaginibacter ximonensis</name>
    <dbReference type="NCBI Taxonomy" id="538021"/>
    <lineage>
        <taxon>Bacteria</taxon>
        <taxon>Pseudomonadati</taxon>
        <taxon>Bacteroidota</taxon>
        <taxon>Sphingobacteriia</taxon>
        <taxon>Sphingobacteriales</taxon>
        <taxon>Sphingobacteriaceae</taxon>
        <taxon>Mucilaginibacter</taxon>
    </lineage>
</organism>
<feature type="domain" description="ABC3 transporter permease C-terminal" evidence="8">
    <location>
        <begin position="676"/>
        <end position="785"/>
    </location>
</feature>
<feature type="domain" description="MacB-like periplasmic core" evidence="9">
    <location>
        <begin position="498"/>
        <end position="639"/>
    </location>
</feature>
<comment type="similarity">
    <text evidence="6">Belongs to the ABC-4 integral membrane protein family.</text>
</comment>
<keyword evidence="2" id="KW-1003">Cell membrane</keyword>
<dbReference type="PANTHER" id="PTHR30572">
    <property type="entry name" value="MEMBRANE COMPONENT OF TRANSPORTER-RELATED"/>
    <property type="match status" value="1"/>
</dbReference>
<feature type="transmembrane region" description="Helical" evidence="7">
    <location>
        <begin position="757"/>
        <end position="777"/>
    </location>
</feature>
<evidence type="ECO:0000256" key="7">
    <source>
        <dbReference type="SAM" id="Phobius"/>
    </source>
</evidence>
<evidence type="ECO:0000256" key="4">
    <source>
        <dbReference type="ARBA" id="ARBA00022989"/>
    </source>
</evidence>
<feature type="transmembrane region" description="Helical" evidence="7">
    <location>
        <begin position="709"/>
        <end position="737"/>
    </location>
</feature>
<dbReference type="RefSeq" id="WP_377186639.1">
    <property type="nucleotide sequence ID" value="NZ_JBHUPD010000003.1"/>
</dbReference>
<comment type="subcellular location">
    <subcellularLocation>
        <location evidence="1">Cell membrane</location>
        <topology evidence="1">Multi-pass membrane protein</topology>
    </subcellularLocation>
</comment>
<protein>
    <submittedName>
        <fullName evidence="10">ABC transporter permease</fullName>
    </submittedName>
</protein>
<feature type="transmembrane region" description="Helical" evidence="7">
    <location>
        <begin position="431"/>
        <end position="452"/>
    </location>
</feature>
<evidence type="ECO:0000256" key="6">
    <source>
        <dbReference type="ARBA" id="ARBA00038076"/>
    </source>
</evidence>
<evidence type="ECO:0000256" key="2">
    <source>
        <dbReference type="ARBA" id="ARBA00022475"/>
    </source>
</evidence>
<evidence type="ECO:0000259" key="8">
    <source>
        <dbReference type="Pfam" id="PF02687"/>
    </source>
</evidence>
<feature type="transmembrane region" description="Helical" evidence="7">
    <location>
        <begin position="289"/>
        <end position="311"/>
    </location>
</feature>
<dbReference type="Pfam" id="PF12704">
    <property type="entry name" value="MacB_PCD"/>
    <property type="match status" value="2"/>
</dbReference>
<feature type="transmembrane region" description="Helical" evidence="7">
    <location>
        <begin position="673"/>
        <end position="697"/>
    </location>
</feature>
<reference evidence="11" key="1">
    <citation type="journal article" date="2019" name="Int. J. Syst. Evol. Microbiol.">
        <title>The Global Catalogue of Microorganisms (GCM) 10K type strain sequencing project: providing services to taxonomists for standard genome sequencing and annotation.</title>
        <authorList>
            <consortium name="The Broad Institute Genomics Platform"/>
            <consortium name="The Broad Institute Genome Sequencing Center for Infectious Disease"/>
            <person name="Wu L."/>
            <person name="Ma J."/>
        </authorList>
    </citation>
    <scope>NUCLEOTIDE SEQUENCE [LARGE SCALE GENOMIC DNA]</scope>
    <source>
        <strain evidence="11">KCTC 22437</strain>
    </source>
</reference>
<dbReference type="PANTHER" id="PTHR30572:SF4">
    <property type="entry name" value="ABC TRANSPORTER PERMEASE YTRF"/>
    <property type="match status" value="1"/>
</dbReference>
<evidence type="ECO:0000259" key="9">
    <source>
        <dbReference type="Pfam" id="PF12704"/>
    </source>
</evidence>
<proteinExistence type="inferred from homology"/>
<dbReference type="EMBL" id="JBHUPD010000003">
    <property type="protein sequence ID" value="MFD2873580.1"/>
    <property type="molecule type" value="Genomic_DNA"/>
</dbReference>
<accession>A0ABW5YE79</accession>
<evidence type="ECO:0000313" key="11">
    <source>
        <dbReference type="Proteomes" id="UP001597557"/>
    </source>
</evidence>
<name>A0ABW5YE79_9SPHI</name>
<evidence type="ECO:0000313" key="10">
    <source>
        <dbReference type="EMBL" id="MFD2873580.1"/>
    </source>
</evidence>
<dbReference type="Proteomes" id="UP001597557">
    <property type="component" value="Unassembled WGS sequence"/>
</dbReference>
<dbReference type="Pfam" id="PF02687">
    <property type="entry name" value="FtsX"/>
    <property type="match status" value="2"/>
</dbReference>
<evidence type="ECO:0000256" key="5">
    <source>
        <dbReference type="ARBA" id="ARBA00023136"/>
    </source>
</evidence>
<keyword evidence="3 7" id="KW-0812">Transmembrane</keyword>
<feature type="transmembrane region" description="Helical" evidence="7">
    <location>
        <begin position="20"/>
        <end position="42"/>
    </location>
</feature>
<comment type="caution">
    <text evidence="10">The sequence shown here is derived from an EMBL/GenBank/DDBJ whole genome shotgun (WGS) entry which is preliminary data.</text>
</comment>
<feature type="transmembrane region" description="Helical" evidence="7">
    <location>
        <begin position="336"/>
        <end position="363"/>
    </location>
</feature>
<evidence type="ECO:0000256" key="1">
    <source>
        <dbReference type="ARBA" id="ARBA00004651"/>
    </source>
</evidence>
<sequence>MFKNHIKIAWRSLSKNKFAALINIGGLSIGMAVAMLISLWVYDEFTFDHYHKNYKNIVMLMQNETSNGRVNTERSMPIPLGYQLRREYQHDFKTVVLLHPGQNILSAGDKKLNPLGTYIQPEGPEMLTLKMLKGSRNTLKDPSAILLSASTAKALFGDADPINRPLKIDNRWNVKVTGIYEDLPKNTTLQEVGSFMASWDLYMTTQPYLKDAATTWGNNSWPILAELQPGADINAVTARIKDLKLKGLALNHDDVGLSFKAQLFLQRMADWHLYDKFENGKNVGGEIQFVRMFIVIGIFVLLLACINFMNLSTARSEKRAKEVGIRKTIGSMRGQLIAQFFAESMLLALMAFLFALIIVQISLPWFNQVCGRQLGIPFSNSLFWLAGLLFTFLTGIIAGSYPALYLSSFNPVKVLKGTFKAGPLAAIPRKALVVVQFAVSVALIIGTVVVYMEVNYSKDRPVGYNQQGLLQVFFIDGITKHFDAFKHDLLNTGAATAVSQANSPLTEIWNNYSDLTWAGKDPKLQSNFGIIAVSRDYGRTLNWKITKGRDFSPEFGSDSSSIVVNESAVRFMNMKNPLGKIVHWDRDYTIIGVVKDVVMTSPFEPVKPIMYGFLKGYGDALQIRVNPNMSMAAALPKIQKIYNAYDPESPFDYHFVDAEYAKKFATEERVGKLAGVFTCLAILISCLGLFGMASFVAEQRKKETGVRKVLGASVIGLWRLLSTEFVVLVTISLLIAMPVANYFMKQWLMHYEYRVSLSWWVFALTGVGAVLITLLTVSWQTIRASLANPVNSLKSE</sequence>
<dbReference type="InterPro" id="IPR050250">
    <property type="entry name" value="Macrolide_Exporter_MacB"/>
</dbReference>
<feature type="transmembrane region" description="Helical" evidence="7">
    <location>
        <begin position="383"/>
        <end position="406"/>
    </location>
</feature>
<feature type="domain" description="MacB-like periplasmic core" evidence="9">
    <location>
        <begin position="21"/>
        <end position="242"/>
    </location>
</feature>
<keyword evidence="4 7" id="KW-1133">Transmembrane helix</keyword>
<dbReference type="InterPro" id="IPR003838">
    <property type="entry name" value="ABC3_permease_C"/>
</dbReference>
<gene>
    <name evidence="10" type="ORF">ACFS5N_13930</name>
</gene>
<evidence type="ECO:0000256" key="3">
    <source>
        <dbReference type="ARBA" id="ARBA00022692"/>
    </source>
</evidence>
<dbReference type="InterPro" id="IPR025857">
    <property type="entry name" value="MacB_PCD"/>
</dbReference>
<keyword evidence="11" id="KW-1185">Reference proteome</keyword>